<dbReference type="InterPro" id="IPR029044">
    <property type="entry name" value="Nucleotide-diphossugar_trans"/>
</dbReference>
<feature type="domain" description="Glycosyltransferase 2-like" evidence="1">
    <location>
        <begin position="12"/>
        <end position="138"/>
    </location>
</feature>
<accession>A0A6J7J3H5</accession>
<dbReference type="Pfam" id="PF00535">
    <property type="entry name" value="Glycos_transf_2"/>
    <property type="match status" value="1"/>
</dbReference>
<dbReference type="AlphaFoldDB" id="A0A6J7J3H5"/>
<reference evidence="2" key="1">
    <citation type="submission" date="2020-05" db="EMBL/GenBank/DDBJ databases">
        <authorList>
            <person name="Chiriac C."/>
            <person name="Salcher M."/>
            <person name="Ghai R."/>
            <person name="Kavagutti S V."/>
        </authorList>
    </citation>
    <scope>NUCLEOTIDE SEQUENCE</scope>
</reference>
<gene>
    <name evidence="2" type="ORF">UFOPK3662_01672</name>
</gene>
<sequence length="254" mass="28421">MSGGTDLSASFTIVIPTLQRSALLPELVSRLAGSPQVHEVLVINNASEPWAHPAEKCRVLDMTENIFVNPAWNLGAHEATTGLIGLVNDDVLFDPRILGPIAKRLVRGAGIIGPATACVRGVDAPSARSWHRPLFVPTYERDVAFGTAMFMRRQDYVPIPSDLKVWRGDDYLFRRQVRRNLVMLGIDIRTHMSTTSDDPAFDAVKEADMQAFADLHGVDSYRLRYWKEFRISRAVRSSGRRITQLTNRKKVTHG</sequence>
<dbReference type="EMBL" id="CAFBMW010000011">
    <property type="protein sequence ID" value="CAB4937893.1"/>
    <property type="molecule type" value="Genomic_DNA"/>
</dbReference>
<dbReference type="SUPFAM" id="SSF53448">
    <property type="entry name" value="Nucleotide-diphospho-sugar transferases"/>
    <property type="match status" value="1"/>
</dbReference>
<dbReference type="InterPro" id="IPR001173">
    <property type="entry name" value="Glyco_trans_2-like"/>
</dbReference>
<dbReference type="Gene3D" id="3.90.550.10">
    <property type="entry name" value="Spore Coat Polysaccharide Biosynthesis Protein SpsA, Chain A"/>
    <property type="match status" value="1"/>
</dbReference>
<evidence type="ECO:0000259" key="1">
    <source>
        <dbReference type="Pfam" id="PF00535"/>
    </source>
</evidence>
<organism evidence="2">
    <name type="scientific">freshwater metagenome</name>
    <dbReference type="NCBI Taxonomy" id="449393"/>
    <lineage>
        <taxon>unclassified sequences</taxon>
        <taxon>metagenomes</taxon>
        <taxon>ecological metagenomes</taxon>
    </lineage>
</organism>
<protein>
    <submittedName>
        <fullName evidence="2">Unannotated protein</fullName>
    </submittedName>
</protein>
<name>A0A6J7J3H5_9ZZZZ</name>
<proteinExistence type="predicted"/>
<evidence type="ECO:0000313" key="2">
    <source>
        <dbReference type="EMBL" id="CAB4937893.1"/>
    </source>
</evidence>